<evidence type="ECO:0000256" key="3">
    <source>
        <dbReference type="SAM" id="Phobius"/>
    </source>
</evidence>
<keyword evidence="3" id="KW-0812">Transmembrane</keyword>
<evidence type="ECO:0000313" key="6">
    <source>
        <dbReference type="Proteomes" id="UP000434580"/>
    </source>
</evidence>
<dbReference type="Gene3D" id="3.40.50.2300">
    <property type="match status" value="1"/>
</dbReference>
<dbReference type="InterPro" id="IPR001789">
    <property type="entry name" value="Sig_transdc_resp-reg_receiver"/>
</dbReference>
<dbReference type="PROSITE" id="PS50110">
    <property type="entry name" value="RESPONSE_REGULATORY"/>
    <property type="match status" value="1"/>
</dbReference>
<evidence type="ECO:0000313" key="5">
    <source>
        <dbReference type="EMBL" id="CAA0108789.1"/>
    </source>
</evidence>
<keyword evidence="3" id="KW-0472">Membrane</keyword>
<dbReference type="AlphaFoldDB" id="A0A5S9PW46"/>
<dbReference type="InterPro" id="IPR052048">
    <property type="entry name" value="ST_Response_Regulator"/>
</dbReference>
<dbReference type="SUPFAM" id="SSF52172">
    <property type="entry name" value="CheY-like"/>
    <property type="match status" value="1"/>
</dbReference>
<dbReference type="SMART" id="SM00448">
    <property type="entry name" value="REC"/>
    <property type="match status" value="1"/>
</dbReference>
<proteinExistence type="predicted"/>
<dbReference type="OrthoDB" id="236568at2"/>
<dbReference type="PANTHER" id="PTHR43228">
    <property type="entry name" value="TWO-COMPONENT RESPONSE REGULATOR"/>
    <property type="match status" value="1"/>
</dbReference>
<feature type="modified residue" description="4-aspartylphosphate" evidence="1">
    <location>
        <position position="54"/>
    </location>
</feature>
<dbReference type="GO" id="GO:0000160">
    <property type="term" value="P:phosphorelay signal transduction system"/>
    <property type="evidence" value="ECO:0007669"/>
    <property type="project" value="InterPro"/>
</dbReference>
<reference evidence="5 6" key="1">
    <citation type="submission" date="2019-11" db="EMBL/GenBank/DDBJ databases">
        <authorList>
            <person name="Holert J."/>
        </authorList>
    </citation>
    <scope>NUCLEOTIDE SEQUENCE [LARGE SCALE GENOMIC DNA]</scope>
    <source>
        <strain evidence="5">BC5_2</strain>
    </source>
</reference>
<gene>
    <name evidence="5" type="primary">mprA_2</name>
    <name evidence="5" type="ORF">DPBNPPHM_04137</name>
</gene>
<dbReference type="Pfam" id="PF00072">
    <property type="entry name" value="Response_reg"/>
    <property type="match status" value="1"/>
</dbReference>
<keyword evidence="1" id="KW-0597">Phosphoprotein</keyword>
<dbReference type="PANTHER" id="PTHR43228:SF1">
    <property type="entry name" value="TWO-COMPONENT RESPONSE REGULATOR ARR22"/>
    <property type="match status" value="1"/>
</dbReference>
<dbReference type="Proteomes" id="UP000434580">
    <property type="component" value="Unassembled WGS sequence"/>
</dbReference>
<keyword evidence="2" id="KW-0175">Coiled coil</keyword>
<evidence type="ECO:0000259" key="4">
    <source>
        <dbReference type="PROSITE" id="PS50110"/>
    </source>
</evidence>
<evidence type="ECO:0000256" key="1">
    <source>
        <dbReference type="PROSITE-ProRule" id="PRU00169"/>
    </source>
</evidence>
<accession>A0A5S9PW46</accession>
<dbReference type="EMBL" id="CACSII010000014">
    <property type="protein sequence ID" value="CAA0108789.1"/>
    <property type="molecule type" value="Genomic_DNA"/>
</dbReference>
<organism evidence="5 6">
    <name type="scientific">BD1-7 clade bacterium</name>
    <dbReference type="NCBI Taxonomy" id="2029982"/>
    <lineage>
        <taxon>Bacteria</taxon>
        <taxon>Pseudomonadati</taxon>
        <taxon>Pseudomonadota</taxon>
        <taxon>Gammaproteobacteria</taxon>
        <taxon>Cellvibrionales</taxon>
        <taxon>Spongiibacteraceae</taxon>
        <taxon>BD1-7 clade</taxon>
    </lineage>
</organism>
<name>A0A5S9PW46_9GAMM</name>
<evidence type="ECO:0000256" key="2">
    <source>
        <dbReference type="SAM" id="Coils"/>
    </source>
</evidence>
<feature type="transmembrane region" description="Helical" evidence="3">
    <location>
        <begin position="516"/>
        <end position="536"/>
    </location>
</feature>
<dbReference type="CDD" id="cd17546">
    <property type="entry name" value="REC_hyHK_CKI1_RcsC-like"/>
    <property type="match status" value="1"/>
</dbReference>
<feature type="coiled-coil region" evidence="2">
    <location>
        <begin position="314"/>
        <end position="341"/>
    </location>
</feature>
<dbReference type="InterPro" id="IPR011006">
    <property type="entry name" value="CheY-like_superfamily"/>
</dbReference>
<sequence length="538" mass="57394">MAIKSAIIVDDSKLARVTLRKKLGKHGVEADMAESATQAFELMQNKAYDIVFMDHLMPDIDGFEATQQLRSKSEYAGLPIIMCTGKEHEGYLQEAQAIGANYTLTKPPTEETLEAILAMDFTPETVVEDMSFADISAELDAFDSGAETGLDAADVVAEDAVEHVLETPTESPVVDLPLPTAEVSTDTLAVPETDFDDDVLISDDLPLPDLSESDPVDDNTVEPALTISEPAEPEFDMSMEFDSDFEDVQENHVEETIPTPSAAKIEPMAVLEEAVDVDLDIASETLQQSLVDDFVVPEAATTSFDETLAAQLRIDIQETLSAELSQQLADIRREVRSQLANVSASEPADMGDIAAVVQSQLQQSLPSLADTLANDVAGRVSEHVIAQVEEQIDAKINDNLGEKVTQALAENPATGASSDQGMSTEDIDTLVKSRVNAQIDQKLKRVEQDVAALKEQQQLSSASMEGLINEAVAETDGPRRDGGSTASVSDDALQVLENRLDVVEAESGGSSLPATLSAIALIVAAAAAAVAALPFLPV</sequence>
<feature type="domain" description="Response regulatory" evidence="4">
    <location>
        <begin position="5"/>
        <end position="121"/>
    </location>
</feature>
<protein>
    <submittedName>
        <fullName evidence="5">Response regulator MprA</fullName>
    </submittedName>
</protein>
<keyword evidence="3" id="KW-1133">Transmembrane helix</keyword>